<reference evidence="2" key="1">
    <citation type="submission" date="2017-09" db="EMBL/GenBank/DDBJ databases">
        <title>Depth-based differentiation of microbial function through sediment-hosted aquifers and enrichment of novel symbionts in the deep terrestrial subsurface.</title>
        <authorList>
            <person name="Probst A.J."/>
            <person name="Ladd B."/>
            <person name="Jarett J.K."/>
            <person name="Geller-Mcgrath D.E."/>
            <person name="Sieber C.M.K."/>
            <person name="Emerson J.B."/>
            <person name="Anantharaman K."/>
            <person name="Thomas B.C."/>
            <person name="Malmstrom R."/>
            <person name="Stieglmeier M."/>
            <person name="Klingl A."/>
            <person name="Woyke T."/>
            <person name="Ryan C.M."/>
            <person name="Banfield J.F."/>
        </authorList>
    </citation>
    <scope>NUCLEOTIDE SEQUENCE [LARGE SCALE GENOMIC DNA]</scope>
</reference>
<proteinExistence type="predicted"/>
<dbReference type="Proteomes" id="UP000230903">
    <property type="component" value="Unassembled WGS sequence"/>
</dbReference>
<dbReference type="Pfam" id="PF13489">
    <property type="entry name" value="Methyltransf_23"/>
    <property type="match status" value="1"/>
</dbReference>
<accession>A0A2H0UQG6</accession>
<dbReference type="CDD" id="cd02440">
    <property type="entry name" value="AdoMet_MTases"/>
    <property type="match status" value="1"/>
</dbReference>
<dbReference type="InterPro" id="IPR029063">
    <property type="entry name" value="SAM-dependent_MTases_sf"/>
</dbReference>
<organism evidence="1 2">
    <name type="scientific">Candidatus Harrisonbacteria bacterium CG10_big_fil_rev_8_21_14_0_10_45_28</name>
    <dbReference type="NCBI Taxonomy" id="1974586"/>
    <lineage>
        <taxon>Bacteria</taxon>
        <taxon>Candidatus Harrisoniibacteriota</taxon>
    </lineage>
</organism>
<evidence type="ECO:0008006" key="3">
    <source>
        <dbReference type="Google" id="ProtNLM"/>
    </source>
</evidence>
<dbReference type="PANTHER" id="PTHR43861">
    <property type="entry name" value="TRANS-ACONITATE 2-METHYLTRANSFERASE-RELATED"/>
    <property type="match status" value="1"/>
</dbReference>
<evidence type="ECO:0000313" key="1">
    <source>
        <dbReference type="EMBL" id="PIR87906.1"/>
    </source>
</evidence>
<dbReference type="SUPFAM" id="SSF53335">
    <property type="entry name" value="S-adenosyl-L-methionine-dependent methyltransferases"/>
    <property type="match status" value="1"/>
</dbReference>
<dbReference type="Gene3D" id="3.40.50.150">
    <property type="entry name" value="Vaccinia Virus protein VP39"/>
    <property type="match status" value="1"/>
</dbReference>
<gene>
    <name evidence="1" type="ORF">COU10_02005</name>
</gene>
<comment type="caution">
    <text evidence="1">The sequence shown here is derived from an EMBL/GenBank/DDBJ whole genome shotgun (WGS) entry which is preliminary data.</text>
</comment>
<sequence length="303" mass="34028">MENLYICNICGSKNVGSVFRRPDGLEVFECRNCGMAFVSPMPSRENILEIYKNHEIDFVTLKNKFNDQKKTGGNKSIIRRISKFKKISGSRILDIGCGPGFLLYDLKKAGAQGTGLEISKVLVSFGRKELGLDIGEGTLENSNLSLANFDIIVCSNLVEHLPDPTGFFSRLARVLAPSGIVYISTPNYDATREYGNNWPGFYKDFEHIFYFNRNSLTFALSRLDLKAVKFFYLPQTGGLTGKKNVSYGNSGVRSKIRKILLNTPLLNKILWKIIFLTRRLANSKSIKEGTAFEMEAIFEKAKS</sequence>
<protein>
    <recommendedName>
        <fullName evidence="3">Class I SAM-dependent methyltransferase</fullName>
    </recommendedName>
</protein>
<dbReference type="EMBL" id="PFBC01000033">
    <property type="protein sequence ID" value="PIR87906.1"/>
    <property type="molecule type" value="Genomic_DNA"/>
</dbReference>
<evidence type="ECO:0000313" key="2">
    <source>
        <dbReference type="Proteomes" id="UP000230903"/>
    </source>
</evidence>
<name>A0A2H0UQG6_9BACT</name>
<dbReference type="AlphaFoldDB" id="A0A2H0UQG6"/>
<dbReference type="PANTHER" id="PTHR43861:SF6">
    <property type="entry name" value="METHYLTRANSFERASE TYPE 11"/>
    <property type="match status" value="1"/>
</dbReference>